<dbReference type="InterPro" id="IPR018392">
    <property type="entry name" value="LysM"/>
</dbReference>
<dbReference type="PROSITE" id="PS51782">
    <property type="entry name" value="LYSM"/>
    <property type="match status" value="1"/>
</dbReference>
<feature type="region of interest" description="Disordered" evidence="2">
    <location>
        <begin position="43"/>
        <end position="80"/>
    </location>
</feature>
<feature type="compositionally biased region" description="Basic and acidic residues" evidence="2">
    <location>
        <begin position="213"/>
        <end position="228"/>
    </location>
</feature>
<evidence type="ECO:0000313" key="6">
    <source>
        <dbReference type="Proteomes" id="UP000237682"/>
    </source>
</evidence>
<dbReference type="RefSeq" id="WP_105860327.1">
    <property type="nucleotide sequence ID" value="NZ_PUEJ01000001.1"/>
</dbReference>
<feature type="coiled-coil region" evidence="1">
    <location>
        <begin position="1011"/>
        <end position="1038"/>
    </location>
</feature>
<feature type="region of interest" description="Disordered" evidence="2">
    <location>
        <begin position="516"/>
        <end position="543"/>
    </location>
</feature>
<keyword evidence="1" id="KW-0175">Coiled coil</keyword>
<dbReference type="InterPro" id="IPR031962">
    <property type="entry name" value="DUF4781"/>
</dbReference>
<dbReference type="InterPro" id="IPR032675">
    <property type="entry name" value="LRR_dom_sf"/>
</dbReference>
<reference evidence="5 6" key="1">
    <citation type="submission" date="2018-02" db="EMBL/GenBank/DDBJ databases">
        <title>Whole genome sequencing of endophytic bacterium.</title>
        <authorList>
            <person name="Eedara R."/>
            <person name="Podile A.R."/>
        </authorList>
    </citation>
    <scope>NUCLEOTIDE SEQUENCE [LARGE SCALE GENOMIC DNA]</scope>
    <source>
        <strain evidence="5 6">RP1T</strain>
    </source>
</reference>
<evidence type="ECO:0000256" key="3">
    <source>
        <dbReference type="SAM" id="Phobius"/>
    </source>
</evidence>
<proteinExistence type="predicted"/>
<feature type="compositionally biased region" description="Polar residues" evidence="2">
    <location>
        <begin position="229"/>
        <end position="243"/>
    </location>
</feature>
<feature type="region of interest" description="Disordered" evidence="2">
    <location>
        <begin position="213"/>
        <end position="249"/>
    </location>
</feature>
<dbReference type="Gene3D" id="3.80.10.10">
    <property type="entry name" value="Ribonuclease Inhibitor"/>
    <property type="match status" value="1"/>
</dbReference>
<sequence length="2535" mass="268408">MVVRPIFLPPPPPPKITPKNDIDRIAELRAQAQKLREQIRLAQKMGEAEEASKLQKELKQTNTELTKLEPPATAASPAVTPLSLASNTPLIKTSGTPTVTPALFLTPQSGTPAVIPVDNPAPADTPKPGADAGAIVKDVQTGKSIDQIATERGLTRDQVLNELKAGGLDIKTTDPKSDNGDVRTTQIRDPRTGQTVTEYYDFQHGSYYTQVKDAKGKETDTPVRDESGQKITTTYDPKTGATTTRREDDLGTGTITQTTRLSNGVTTVKTTGADGKSTTVVTDAKGQTTTLAASQDPTRKGAEGIEKDVAAGKSIDQIAAERGLTREQVTAQLAAAGLEVKTSQPTSDNGDVQSTEIVDQRTGKTVTGYYQDYQHGSHTVRTTDDKGNAVTTSTQANGTETKSVVEGNGRTTRTVKQGKDTTVSVTFNGYTLTTKPDGSMTLHNDGTGREVKVKPDSAEAALAQTLVSIDPKSSDPKEAKKAEIVKTTLDGIFAGEELPGLQKAVDDLHQKTQDAIGKYGEGQPGTNPTAENPYGTPPPGKAPSGGAWVPMNGKWVDPVVAKAMAAENVAIGQRAEASAKVNQSQAQLNVYALDPAYKGAMADAKALLDDKLAPFGLQWNAPTPEGSLADARKAFDEANTQLTNATTARESYEKAQGLLDQAITKQATLPPPPPPPGQATVRATNDHTNYELKDAQSKAAHDNVTALFYQAGLSASQGDKALADYLVGVRQQEVNATKPGTPERTAAEKNLSDARTLSENAGKQVDAATAYSNFYSATSTLSAQEVQATDLRQKILAQYQAAHPDMFDWDEEYSTAGGDYLGKIKEQNVIEDPKDHQLYLETKYEHDTKRVQLTFSTSDKNIREDLRNGELNKQWQALLNNPVNAAMCYADGRGGLAAAKAAQVSAGQQIQAMMKDQLGLVRDGLDKQITGLKTDLDGALKQHGPGSVEAPAGLLPQGTQPVEVTVNGQKVGVAPDMAGDVQRGGIDAIVKAGKPVRIEINGQWLWVHPDVAAAQIRLDAAQDQRASVENARQSAERSEQWYSFLLTQPLKLLDDAGSAPYYAHLQSVYLDDHRDQAMSVYQATFQNLYHSGYNDQYKPLEGRQAQEGLVARTLGLDTSSEDGRTALDKVVDEIRDIGGNTASVKVVPLFYVDDKVGAQQVSLFAVQNGDKTWYVDATGQKFESIKDFQDNNRQFQESGKLIVPTGLNMKPGADGKIDLEVVQARNVSTLDRIVDPIVGIGTALATAVAVIPNPFSPLAAGVAYAGGAYLGTRAVIKEVDYLNHGGELGDMESMMNIGTVATTVLPMGSSVLRTIGMAKTTELSVTQAFRASIGMTGQGTSAATTADAYMRSSGGLNRTARGLDWAAIGTGVPLTAVSAHDLAAYGDQMSGLEFASALTSLGVGVAGTGLGVRGLRATRPLVAADEAAGGPHTTTVPASVNSRAFSSENGRTLNYLPDGTVTVGGRPVEAKDLSIELSNRGAAGEDTFLVIADETNLPGATQLIADLRNAGYRDGQGITILACRAGSLDHQTGGPLTRSLAGEVADRLGVRTRAYDGPVELAGAIRPAEGGKEVVELPGLPLTDISGGATLQQPNHAAQEAFWFAGGKETAAPASPSSVHGPGDGPIDPITLGRKTGPNPSAHPPKGTPPTRKQLQATDPKQLDITQLNAKNVPWLKPDQVAAFTPKQWEAFKQAGLQGSLTRSQLQAIPENRVRNLDAGSLTKSQVRSLTRAQVAALNGKQLQGLHQAGLQEHLTQGQIGAIPDNRVQYLDSASLTKRQIGGLSQAQIAAMTNSQWKAFNQAGLLPHLSRAQTRSIAENRVADLNIGTMTPSQVSWLTLKQWEAFKRSGLQGQLTQPQIGAIPANRVKYLDIASLDANQAGWLKPDQLSALTKSQIRAFSGEQLRALPNASVADMAASLTRQQIPELTLAQMEAVGDAQKQAMSEEGRTLLNELIEVRNLSPDDMARLSPGGIIDLTSDQLRDLTPDQLRAIAPKRIKYLDLAELTPSQLSELTPEQVRKLRPSQLAGLKDDQLQALTPAQVDVLKPFQTALLKADQRSALNGYTPASAPVRALAKMRAMGVDDLALTTTATATFAAVWPALPPHIQVYMRAGGLAWRGLTMSAAAALPGKWTALHTPLGRIMKIGDALSYLPTQAAGIPTSVTLGGAGGALFEGSNAFYFAKAVREARTGRPAMPMADKWNLPSYAIGSGLSLGDSIPKDGSNLSSLPGVPDFVSKGFDFVPGSADTVDNAAFLFGSAYLWARGARTGLGRGKWEPKMSGFDRVVFGVTFGGGMILFSGIVVANWLDQQSKANAPGMQPPGNNNPTPTPTTPTPTTTVPTPTPSKTAPTPTASPSATSSSTPSPSPTTTKTSPNKPRPKEPGNLEATPAQFVVSADDGLNLRREPAGDSNVVTVIEPGSLIKETGVSKSDESGKTWVPVSARGADGSEQQGWVEASFVQAHPTGAQDGQGRLNPELERQGYQPIIARDGDTMGGIARSHSADVRETVLLNMGHIAIPDIIFAGDRIYLPGGTA</sequence>
<keyword evidence="3" id="KW-1133">Transmembrane helix</keyword>
<feature type="region of interest" description="Disordered" evidence="2">
    <location>
        <begin position="736"/>
        <end position="758"/>
    </location>
</feature>
<evidence type="ECO:0000256" key="2">
    <source>
        <dbReference type="SAM" id="MobiDB-lite"/>
    </source>
</evidence>
<evidence type="ECO:0000313" key="5">
    <source>
        <dbReference type="EMBL" id="PRH89363.1"/>
    </source>
</evidence>
<feature type="region of interest" description="Disordered" evidence="2">
    <location>
        <begin position="2314"/>
        <end position="2390"/>
    </location>
</feature>
<feature type="compositionally biased region" description="Polar residues" evidence="2">
    <location>
        <begin position="389"/>
        <end position="398"/>
    </location>
</feature>
<feature type="compositionally biased region" description="Pro residues" evidence="2">
    <location>
        <begin position="7"/>
        <end position="16"/>
    </location>
</feature>
<gene>
    <name evidence="5" type="ORF">C5L14_01885</name>
</gene>
<feature type="compositionally biased region" description="Low complexity" evidence="2">
    <location>
        <begin position="70"/>
        <end position="80"/>
    </location>
</feature>
<evidence type="ECO:0000259" key="4">
    <source>
        <dbReference type="PROSITE" id="PS51782"/>
    </source>
</evidence>
<accession>A0A2S9QJ46</accession>
<comment type="caution">
    <text evidence="5">The sequence shown here is derived from an EMBL/GenBank/DDBJ whole genome shotgun (WGS) entry which is preliminary data.</text>
</comment>
<feature type="region of interest" description="Disordered" evidence="2">
    <location>
        <begin position="1"/>
        <end position="20"/>
    </location>
</feature>
<feature type="compositionally biased region" description="Basic and acidic residues" evidence="2">
    <location>
        <begin position="46"/>
        <end position="59"/>
    </location>
</feature>
<feature type="region of interest" description="Disordered" evidence="2">
    <location>
        <begin position="1609"/>
        <end position="1657"/>
    </location>
</feature>
<feature type="domain" description="LysM" evidence="4">
    <location>
        <begin position="2484"/>
        <end position="2530"/>
    </location>
</feature>
<keyword evidence="6" id="KW-1185">Reference proteome</keyword>
<name>A0A2S9QJ46_9HYPH</name>
<keyword evidence="3" id="KW-0812">Transmembrane</keyword>
<organism evidence="5 6">
    <name type="scientific">Labrys okinawensis</name>
    <dbReference type="NCBI Taxonomy" id="346911"/>
    <lineage>
        <taxon>Bacteria</taxon>
        <taxon>Pseudomonadati</taxon>
        <taxon>Pseudomonadota</taxon>
        <taxon>Alphaproteobacteria</taxon>
        <taxon>Hyphomicrobiales</taxon>
        <taxon>Xanthobacteraceae</taxon>
        <taxon>Labrys</taxon>
    </lineage>
</organism>
<keyword evidence="3" id="KW-0472">Membrane</keyword>
<feature type="compositionally biased region" description="Low complexity" evidence="2">
    <location>
        <begin position="2335"/>
        <end position="2376"/>
    </location>
</feature>
<dbReference type="Gene3D" id="2.30.30.40">
    <property type="entry name" value="SH3 Domains"/>
    <property type="match status" value="1"/>
</dbReference>
<feature type="region of interest" description="Disordered" evidence="2">
    <location>
        <begin position="378"/>
        <end position="398"/>
    </location>
</feature>
<evidence type="ECO:0000256" key="1">
    <source>
        <dbReference type="SAM" id="Coils"/>
    </source>
</evidence>
<dbReference type="Pfam" id="PF16013">
    <property type="entry name" value="DUF4781"/>
    <property type="match status" value="1"/>
</dbReference>
<feature type="transmembrane region" description="Helical" evidence="3">
    <location>
        <begin position="2286"/>
        <end position="2308"/>
    </location>
</feature>
<protein>
    <recommendedName>
        <fullName evidence="4">LysM domain-containing protein</fullName>
    </recommendedName>
</protein>
<dbReference type="EMBL" id="PUEJ01000001">
    <property type="protein sequence ID" value="PRH89363.1"/>
    <property type="molecule type" value="Genomic_DNA"/>
</dbReference>
<dbReference type="OrthoDB" id="6152272at2"/>
<dbReference type="Proteomes" id="UP000237682">
    <property type="component" value="Unassembled WGS sequence"/>
</dbReference>